<keyword evidence="3" id="KW-1185">Reference proteome</keyword>
<dbReference type="Proteomes" id="UP001151760">
    <property type="component" value="Unassembled WGS sequence"/>
</dbReference>
<reference evidence="2" key="2">
    <citation type="submission" date="2022-01" db="EMBL/GenBank/DDBJ databases">
        <authorList>
            <person name="Yamashiro T."/>
            <person name="Shiraishi A."/>
            <person name="Satake H."/>
            <person name="Nakayama K."/>
        </authorList>
    </citation>
    <scope>NUCLEOTIDE SEQUENCE</scope>
</reference>
<evidence type="ECO:0000313" key="2">
    <source>
        <dbReference type="EMBL" id="GJS68718.1"/>
    </source>
</evidence>
<comment type="caution">
    <text evidence="2">The sequence shown here is derived from an EMBL/GenBank/DDBJ whole genome shotgun (WGS) entry which is preliminary data.</text>
</comment>
<protein>
    <submittedName>
        <fullName evidence="2">Uncharacterized protein</fullName>
    </submittedName>
</protein>
<evidence type="ECO:0000256" key="1">
    <source>
        <dbReference type="SAM" id="MobiDB-lite"/>
    </source>
</evidence>
<sequence length="98" mass="11067">MKAKAPTSNTNLLFSPEDTERQYKLAANISSIRPRADSLIKADDDTKKKSRPFLSQIFSPVFLKDIQQTQREVEGASIQDNDSAPYYDFDYGSNAGFR</sequence>
<accession>A0ABQ4XVG2</accession>
<proteinExistence type="predicted"/>
<evidence type="ECO:0000313" key="3">
    <source>
        <dbReference type="Proteomes" id="UP001151760"/>
    </source>
</evidence>
<reference evidence="2" key="1">
    <citation type="journal article" date="2022" name="Int. J. Mol. Sci.">
        <title>Draft Genome of Tanacetum Coccineum: Genomic Comparison of Closely Related Tanacetum-Family Plants.</title>
        <authorList>
            <person name="Yamashiro T."/>
            <person name="Shiraishi A."/>
            <person name="Nakayama K."/>
            <person name="Satake H."/>
        </authorList>
    </citation>
    <scope>NUCLEOTIDE SEQUENCE</scope>
</reference>
<gene>
    <name evidence="2" type="ORF">Tco_0683283</name>
</gene>
<dbReference type="EMBL" id="BQNB010009810">
    <property type="protein sequence ID" value="GJS68718.1"/>
    <property type="molecule type" value="Genomic_DNA"/>
</dbReference>
<feature type="region of interest" description="Disordered" evidence="1">
    <location>
        <begin position="73"/>
        <end position="98"/>
    </location>
</feature>
<name>A0ABQ4XVG2_9ASTR</name>
<organism evidence="2 3">
    <name type="scientific">Tanacetum coccineum</name>
    <dbReference type="NCBI Taxonomy" id="301880"/>
    <lineage>
        <taxon>Eukaryota</taxon>
        <taxon>Viridiplantae</taxon>
        <taxon>Streptophyta</taxon>
        <taxon>Embryophyta</taxon>
        <taxon>Tracheophyta</taxon>
        <taxon>Spermatophyta</taxon>
        <taxon>Magnoliopsida</taxon>
        <taxon>eudicotyledons</taxon>
        <taxon>Gunneridae</taxon>
        <taxon>Pentapetalae</taxon>
        <taxon>asterids</taxon>
        <taxon>campanulids</taxon>
        <taxon>Asterales</taxon>
        <taxon>Asteraceae</taxon>
        <taxon>Asteroideae</taxon>
        <taxon>Anthemideae</taxon>
        <taxon>Anthemidinae</taxon>
        <taxon>Tanacetum</taxon>
    </lineage>
</organism>